<keyword evidence="3" id="KW-0112">Calmodulin-binding</keyword>
<dbReference type="InterPro" id="IPR057535">
    <property type="entry name" value="MYO1-3_N_SH3"/>
</dbReference>
<evidence type="ECO:0000313" key="13">
    <source>
        <dbReference type="EMBL" id="PWA76472.1"/>
    </source>
</evidence>
<evidence type="ECO:0000256" key="6">
    <source>
        <dbReference type="ARBA" id="ARBA00023175"/>
    </source>
</evidence>
<evidence type="ECO:0000256" key="3">
    <source>
        <dbReference type="ARBA" id="ARBA00022860"/>
    </source>
</evidence>
<dbReference type="PROSITE" id="PS51844">
    <property type="entry name" value="SH3_LIKE"/>
    <property type="match status" value="2"/>
</dbReference>
<feature type="domain" description="Myosin motor" evidence="11">
    <location>
        <begin position="168"/>
        <end position="251"/>
    </location>
</feature>
<evidence type="ECO:0000259" key="11">
    <source>
        <dbReference type="PROSITE" id="PS51456"/>
    </source>
</evidence>
<dbReference type="GO" id="GO:0000146">
    <property type="term" value="F:microfilament motor activity"/>
    <property type="evidence" value="ECO:0007669"/>
    <property type="project" value="TreeGrafter"/>
</dbReference>
<dbReference type="EMBL" id="PKPP01002264">
    <property type="protein sequence ID" value="PWA76472.1"/>
    <property type="molecule type" value="Genomic_DNA"/>
</dbReference>
<evidence type="ECO:0000256" key="5">
    <source>
        <dbReference type="ARBA" id="ARBA00023123"/>
    </source>
</evidence>
<dbReference type="InterPro" id="IPR004009">
    <property type="entry name" value="SH3_Myosin"/>
</dbReference>
<proteinExistence type="inferred from homology"/>
<keyword evidence="4 9" id="KW-0175">Coiled coil</keyword>
<dbReference type="GO" id="GO:0051015">
    <property type="term" value="F:actin filament binding"/>
    <property type="evidence" value="ECO:0007669"/>
    <property type="project" value="TreeGrafter"/>
</dbReference>
<feature type="domain" description="Myosin N-terminal SH3-like" evidence="12">
    <location>
        <begin position="115"/>
        <end position="164"/>
    </location>
</feature>
<dbReference type="InterPro" id="IPR000048">
    <property type="entry name" value="IQ_motif_EF-hand-BS"/>
</dbReference>
<dbReference type="GO" id="GO:0016020">
    <property type="term" value="C:membrane"/>
    <property type="evidence" value="ECO:0007669"/>
    <property type="project" value="TreeGrafter"/>
</dbReference>
<dbReference type="Pfam" id="PF00612">
    <property type="entry name" value="IQ"/>
    <property type="match status" value="1"/>
</dbReference>
<protein>
    <submittedName>
        <fullName evidence="13">IQ motif, EF-hand binding site, P-loop containing nucleoside triphosphate hydrolase</fullName>
    </submittedName>
</protein>
<dbReference type="STRING" id="35608.A0A2U1NSI4"/>
<keyword evidence="5 8" id="KW-0518">Myosin</keyword>
<dbReference type="PROSITE" id="PS51456">
    <property type="entry name" value="MYOSIN_MOTOR"/>
    <property type="match status" value="2"/>
</dbReference>
<dbReference type="Pfam" id="PF25369">
    <property type="entry name" value="SH3_VIII-1_N"/>
    <property type="match status" value="2"/>
</dbReference>
<evidence type="ECO:0000256" key="2">
    <source>
        <dbReference type="ARBA" id="ARBA00022840"/>
    </source>
</evidence>
<dbReference type="FunFam" id="1.10.10.820:FF:000001">
    <property type="entry name" value="Myosin heavy chain"/>
    <property type="match status" value="1"/>
</dbReference>
<feature type="region of interest" description="Disordered" evidence="10">
    <location>
        <begin position="25"/>
        <end position="49"/>
    </location>
</feature>
<dbReference type="GO" id="GO:0005524">
    <property type="term" value="F:ATP binding"/>
    <property type="evidence" value="ECO:0007669"/>
    <property type="project" value="UniProtKB-UniRule"/>
</dbReference>
<dbReference type="GO" id="GO:0007015">
    <property type="term" value="P:actin filament organization"/>
    <property type="evidence" value="ECO:0007669"/>
    <property type="project" value="TreeGrafter"/>
</dbReference>
<dbReference type="InterPro" id="IPR027417">
    <property type="entry name" value="P-loop_NTPase"/>
</dbReference>
<keyword evidence="13" id="KW-0378">Hydrolase</keyword>
<evidence type="ECO:0000256" key="9">
    <source>
        <dbReference type="SAM" id="Coils"/>
    </source>
</evidence>
<dbReference type="SUPFAM" id="SSF52540">
    <property type="entry name" value="P-loop containing nucleoside triphosphate hydrolases"/>
    <property type="match status" value="2"/>
</dbReference>
<dbReference type="Proteomes" id="UP000245207">
    <property type="component" value="Unassembled WGS sequence"/>
</dbReference>
<gene>
    <name evidence="13" type="ORF">CTI12_AA233710</name>
</gene>
<keyword evidence="14" id="KW-1185">Reference proteome</keyword>
<evidence type="ECO:0000313" key="14">
    <source>
        <dbReference type="Proteomes" id="UP000245207"/>
    </source>
</evidence>
<feature type="region of interest" description="Actin-binding" evidence="8">
    <location>
        <begin position="913"/>
        <end position="935"/>
    </location>
</feature>
<sequence length="1387" mass="156793">MLKVSPHSIARSSLEEMLDSLRRRDEGENQKDLPPALPSRPTSKARLPKRLIQGRLNMENVVSKVISNNNNMKKQDGNAGVRGSGGGGGCNFGKRKVARVCNEAEWDDSIGYFVKKQLRVWCRPQNGQWELAKIKSAVGEEASVTLLNGNVVTVSTRDLLPANTEILDGVDDLVDLSYLNEPSVLHNLQHRYDRDSKAGPVLLAMNPFKDVPIYGSDFVTAYREKILDNPHVYAMADAAYDEMMRARSSLEEMLDSLRRRDEGENQKDLPPALPSRPTSKARLPKRLIQGRLNMENVVSKRKVARVCNEAELDDSIGYFVKKQLRVWCRPQNGQWELAKIKSAVGEEASVTLLNGNVVTVSTRDLLPGNTEILDGIDDLVELSYLNEPSVLHNLQHRYDRDSKAGPVLLAMNPFKDVPIYGNDFATAYREKILDNPHVYATADAAYDEMMRDGGNQSIIISGESGSGKTETAKFAMQYLASIRDGNSEITTKITQSSCILEAFGNAKTSTNCNSSRFGKLIDMHYSLDGKISGACIQTRRCIFSSRVSQLCRGERSYHIFYQICAGAPSSLKDILNLKMASEYKFLNQSGCLKINGVDDAHNFIMLTEALDAIGFSYQNQEDIFELLAAILWLGNISFEVIEEEEHVKVKVDEASRSAARLMGCEMDDLISVLSTNRANEMTEPLTLQQATNKRNAMANYVYESMFNWIVGEINRSLEGDKQHAQERTISLVDTYGFESFQKNSFQQLLINYADERLLQHFIRHLCKLEQEVRANGLSEYELEGIHWKKVEFEDNEECLDLFEKKPMGLISILDEDSNSSKATDVTFTDKIKQQLSSNSCFSCDKETFRIRHSAREVQYDATGFLEQNIDTLQTDTIQLLTSSRKKLLNCSASGFMNQSKTTELVGEKFKDQLFKMIQQLEKSKPHFIRCLKPTTKQLPGTYEKDVVLEQLRCSRIMEIVQISKSKYPMCLTHQEFAERFGCLLSENIMCADPLSTSIAILQQHRVHPLTYQVGYTKLFFQVGQVDVLDNLRQQVLDGTREVENGFLGGRVLLDFHELKFGVVTLQSFIRGENARRKHNVSKNHNHGTAPSLSDEHLSTIVQIQSVVRGWLARKHFNHLQRWKKSSPGNFRSRPRSHPLFGSFIFASKSSESKGLSQENIQTTSSDVEELQRRVTKAESSLSEREHENLALREQVRQFKERWLEYETKMKAVEETWQSQMATLQMSVAAAKKTLGAGISDGQHGRPDVSPSTNYYDSEDDVSGIPTPVQMTPARNGNGRQTSGAVSPTIDNLSREFEQRKQNFDNDAKAVISINPGRPPSSKQIEDFKILKKSFEMWKKEYKYRLRDVKSKLVKGVHPESDGAGVGGGERRTRNWWGKLSKRKDRIV</sequence>
<dbReference type="PROSITE" id="PS50096">
    <property type="entry name" value="IQ"/>
    <property type="match status" value="2"/>
</dbReference>
<comment type="caution">
    <text evidence="8">Lacks conserved residue(s) required for the propagation of feature annotation.</text>
</comment>
<feature type="binding site" evidence="8">
    <location>
        <begin position="462"/>
        <end position="469"/>
    </location>
    <ligand>
        <name>ATP</name>
        <dbReference type="ChEBI" id="CHEBI:30616"/>
    </ligand>
</feature>
<evidence type="ECO:0000256" key="4">
    <source>
        <dbReference type="ARBA" id="ARBA00023054"/>
    </source>
</evidence>
<dbReference type="GO" id="GO:0016787">
    <property type="term" value="F:hydrolase activity"/>
    <property type="evidence" value="ECO:0007669"/>
    <property type="project" value="UniProtKB-KW"/>
</dbReference>
<dbReference type="Gene3D" id="1.20.58.530">
    <property type="match status" value="1"/>
</dbReference>
<feature type="region of interest" description="Disordered" evidence="10">
    <location>
        <begin position="261"/>
        <end position="280"/>
    </location>
</feature>
<keyword evidence="7 8" id="KW-0009">Actin-binding</keyword>
<dbReference type="GO" id="GO:0005737">
    <property type="term" value="C:cytoplasm"/>
    <property type="evidence" value="ECO:0007669"/>
    <property type="project" value="TreeGrafter"/>
</dbReference>
<reference evidence="13 14" key="1">
    <citation type="journal article" date="2018" name="Mol. Plant">
        <title>The genome of Artemisia annua provides insight into the evolution of Asteraceae family and artemisinin biosynthesis.</title>
        <authorList>
            <person name="Shen Q."/>
            <person name="Zhang L."/>
            <person name="Liao Z."/>
            <person name="Wang S."/>
            <person name="Yan T."/>
            <person name="Shi P."/>
            <person name="Liu M."/>
            <person name="Fu X."/>
            <person name="Pan Q."/>
            <person name="Wang Y."/>
            <person name="Lv Z."/>
            <person name="Lu X."/>
            <person name="Zhang F."/>
            <person name="Jiang W."/>
            <person name="Ma Y."/>
            <person name="Chen M."/>
            <person name="Hao X."/>
            <person name="Li L."/>
            <person name="Tang Y."/>
            <person name="Lv G."/>
            <person name="Zhou Y."/>
            <person name="Sun X."/>
            <person name="Brodelius P.E."/>
            <person name="Rose J.K.C."/>
            <person name="Tang K."/>
        </authorList>
    </citation>
    <scope>NUCLEOTIDE SEQUENCE [LARGE SCALE GENOMIC DNA]</scope>
    <source>
        <strain evidence="14">cv. Huhao1</strain>
        <tissue evidence="13">Leaf</tissue>
    </source>
</reference>
<feature type="domain" description="Myosin motor" evidence="11">
    <location>
        <begin position="374"/>
        <end position="1033"/>
    </location>
</feature>
<evidence type="ECO:0000256" key="10">
    <source>
        <dbReference type="SAM" id="MobiDB-lite"/>
    </source>
</evidence>
<keyword evidence="2 8" id="KW-0067">ATP-binding</keyword>
<dbReference type="Gene3D" id="3.30.70.1590">
    <property type="match status" value="1"/>
</dbReference>
<evidence type="ECO:0000256" key="1">
    <source>
        <dbReference type="ARBA" id="ARBA00022741"/>
    </source>
</evidence>
<dbReference type="Gene3D" id="1.20.5.190">
    <property type="match status" value="1"/>
</dbReference>
<dbReference type="GO" id="GO:0030048">
    <property type="term" value="P:actin filament-based movement"/>
    <property type="evidence" value="ECO:0007669"/>
    <property type="project" value="UniProtKB-ARBA"/>
</dbReference>
<dbReference type="InterPro" id="IPR036961">
    <property type="entry name" value="Kinesin_motor_dom_sf"/>
</dbReference>
<dbReference type="GO" id="GO:0016459">
    <property type="term" value="C:myosin complex"/>
    <property type="evidence" value="ECO:0007669"/>
    <property type="project" value="UniProtKB-KW"/>
</dbReference>
<accession>A0A2U1NSI4</accession>
<dbReference type="PANTHER" id="PTHR13140:SF844">
    <property type="entry name" value="MYOSIN ATPASE"/>
    <property type="match status" value="1"/>
</dbReference>
<organism evidence="13 14">
    <name type="scientific">Artemisia annua</name>
    <name type="common">Sweet wormwood</name>
    <dbReference type="NCBI Taxonomy" id="35608"/>
    <lineage>
        <taxon>Eukaryota</taxon>
        <taxon>Viridiplantae</taxon>
        <taxon>Streptophyta</taxon>
        <taxon>Embryophyta</taxon>
        <taxon>Tracheophyta</taxon>
        <taxon>Spermatophyta</taxon>
        <taxon>Magnoliopsida</taxon>
        <taxon>eudicotyledons</taxon>
        <taxon>Gunneridae</taxon>
        <taxon>Pentapetalae</taxon>
        <taxon>asterids</taxon>
        <taxon>campanulids</taxon>
        <taxon>Asterales</taxon>
        <taxon>Asteraceae</taxon>
        <taxon>Asteroideae</taxon>
        <taxon>Anthemideae</taxon>
        <taxon>Artemisiinae</taxon>
        <taxon>Artemisia</taxon>
    </lineage>
</organism>
<dbReference type="PANTHER" id="PTHR13140">
    <property type="entry name" value="MYOSIN"/>
    <property type="match status" value="1"/>
</dbReference>
<dbReference type="Pfam" id="PF00063">
    <property type="entry name" value="Myosin_head"/>
    <property type="match status" value="2"/>
</dbReference>
<dbReference type="GO" id="GO:0005516">
    <property type="term" value="F:calmodulin binding"/>
    <property type="evidence" value="ECO:0007669"/>
    <property type="project" value="UniProtKB-KW"/>
</dbReference>
<dbReference type="Gene3D" id="1.20.120.720">
    <property type="entry name" value="Myosin VI head, motor domain, U50 subdomain"/>
    <property type="match status" value="1"/>
</dbReference>
<comment type="caution">
    <text evidence="13">The sequence shown here is derived from an EMBL/GenBank/DDBJ whole genome shotgun (WGS) entry which is preliminary data.</text>
</comment>
<dbReference type="Gene3D" id="3.40.850.10">
    <property type="entry name" value="Kinesin motor domain"/>
    <property type="match status" value="2"/>
</dbReference>
<dbReference type="InterPro" id="IPR001609">
    <property type="entry name" value="Myosin_head_motor_dom-like"/>
</dbReference>
<keyword evidence="6 8" id="KW-0505">Motor protein</keyword>
<name>A0A2U1NSI4_ARTAN</name>
<dbReference type="Gene3D" id="1.10.10.820">
    <property type="match status" value="1"/>
</dbReference>
<evidence type="ECO:0000256" key="8">
    <source>
        <dbReference type="PROSITE-ProRule" id="PRU00782"/>
    </source>
</evidence>
<comment type="similarity">
    <text evidence="8">Belongs to the TRAFAC class myosin-kinesin ATPase superfamily. Myosin family.</text>
</comment>
<feature type="domain" description="Myosin N-terminal SH3-like" evidence="12">
    <location>
        <begin position="321"/>
        <end position="370"/>
    </location>
</feature>
<dbReference type="OrthoDB" id="6108017at2759"/>
<dbReference type="PRINTS" id="PR00193">
    <property type="entry name" value="MYOSINHEAVY"/>
</dbReference>
<feature type="coiled-coil region" evidence="9">
    <location>
        <begin position="1160"/>
        <end position="1201"/>
    </location>
</feature>
<dbReference type="SMART" id="SM00242">
    <property type="entry name" value="MYSc"/>
    <property type="match status" value="1"/>
</dbReference>
<evidence type="ECO:0000259" key="12">
    <source>
        <dbReference type="PROSITE" id="PS51844"/>
    </source>
</evidence>
<dbReference type="SMART" id="SM00015">
    <property type="entry name" value="IQ"/>
    <property type="match status" value="2"/>
</dbReference>
<evidence type="ECO:0000256" key="7">
    <source>
        <dbReference type="ARBA" id="ARBA00023203"/>
    </source>
</evidence>
<keyword evidence="1 8" id="KW-0547">Nucleotide-binding</keyword>